<gene>
    <name evidence="1" type="ORF">TRIP_B350338</name>
</gene>
<proteinExistence type="predicted"/>
<accession>A0A653ABK4</accession>
<sequence>MNFPNPLQEYRIILGIFSNDGVFSLRIRAITLRVPQTGTPVDADEGRSGRSRLKTRQCRHRACERPVGRGRFFINRRE</sequence>
<protein>
    <submittedName>
        <fullName evidence="1">Uncharacterized protein</fullName>
    </submittedName>
</protein>
<dbReference type="AlphaFoldDB" id="A0A653ABK4"/>
<dbReference type="EMBL" id="UPXX01000029">
    <property type="protein sequence ID" value="VBB45375.1"/>
    <property type="molecule type" value="Genomic_DNA"/>
</dbReference>
<organism evidence="1">
    <name type="scientific">Uncultured Desulfatiglans sp</name>
    <dbReference type="NCBI Taxonomy" id="1748965"/>
    <lineage>
        <taxon>Bacteria</taxon>
        <taxon>Pseudomonadati</taxon>
        <taxon>Thermodesulfobacteriota</taxon>
        <taxon>Desulfobacteria</taxon>
        <taxon>Desulfatiglandales</taxon>
        <taxon>Desulfatiglandaceae</taxon>
        <taxon>Desulfatiglans</taxon>
        <taxon>environmental samples</taxon>
    </lineage>
</organism>
<reference evidence="1" key="1">
    <citation type="submission" date="2018-07" db="EMBL/GenBank/DDBJ databases">
        <authorList>
            <consortium name="Genoscope - CEA"/>
            <person name="William W."/>
        </authorList>
    </citation>
    <scope>NUCLEOTIDE SEQUENCE</scope>
    <source>
        <strain evidence="1">IK1</strain>
    </source>
</reference>
<name>A0A653ABK4_UNCDX</name>
<evidence type="ECO:0000313" key="1">
    <source>
        <dbReference type="EMBL" id="VBB45375.1"/>
    </source>
</evidence>